<dbReference type="GO" id="GO:0005886">
    <property type="term" value="C:plasma membrane"/>
    <property type="evidence" value="ECO:0007669"/>
    <property type="project" value="TreeGrafter"/>
</dbReference>
<dbReference type="PANTHER" id="PTHR48090:SF8">
    <property type="entry name" value="GLYCOSYLTRANSFERASE CSBB-RELATED"/>
    <property type="match status" value="1"/>
</dbReference>
<dbReference type="EMBL" id="JQBL01000009">
    <property type="protein sequence ID" value="KRN50457.1"/>
    <property type="molecule type" value="Genomic_DNA"/>
</dbReference>
<dbReference type="Pfam" id="PF00535">
    <property type="entry name" value="Glycos_transf_2"/>
    <property type="match status" value="1"/>
</dbReference>
<evidence type="ECO:0000313" key="3">
    <source>
        <dbReference type="EMBL" id="KRN50457.1"/>
    </source>
</evidence>
<evidence type="ECO:0000313" key="4">
    <source>
        <dbReference type="Proteomes" id="UP000051841"/>
    </source>
</evidence>
<keyword evidence="1" id="KW-0812">Transmembrane</keyword>
<dbReference type="CDD" id="cd04187">
    <property type="entry name" value="DPM1_like_bac"/>
    <property type="match status" value="1"/>
</dbReference>
<evidence type="ECO:0000256" key="1">
    <source>
        <dbReference type="SAM" id="Phobius"/>
    </source>
</evidence>
<keyword evidence="1" id="KW-0472">Membrane</keyword>
<feature type="transmembrane region" description="Helical" evidence="1">
    <location>
        <begin position="220"/>
        <end position="251"/>
    </location>
</feature>
<dbReference type="RefSeq" id="WP_031589084.1">
    <property type="nucleotide sequence ID" value="NZ_JNKN01000009.1"/>
</dbReference>
<accession>A0A0R2HBJ3</accession>
<keyword evidence="1" id="KW-1133">Transmembrane helix</keyword>
<dbReference type="Gene3D" id="3.90.550.10">
    <property type="entry name" value="Spore Coat Polysaccharide Biosynthesis Protein SpsA, Chain A"/>
    <property type="match status" value="1"/>
</dbReference>
<dbReference type="AlphaFoldDB" id="A0A0R2HBJ3"/>
<sequence>MDKISLVVPCYNEEETIRIFYNEVLKYESQLDAELEFCFVDDGSHDHTLDILKALHEEDERVHYVSFSRNFGKEAGLYAGLELATGDYVVTMDVDLQDPPHLLPEMYNIVKNEDYDCVATKRSTRKGEPPIRSFFARMFYKLINKMSSTEIVDGARDYRFMSRQMVDAIIKDQEYNRFSKGIFSWVGFKTKWLAYENVERSAGNTKWSFFSLFKYSIEGILAYSVVPLFISSILGLIFFVISVIALFGIVIRAMLFGDPVSGWPSMVSIMLLLGSMILLCLGIVGLYISKIYLETKKRQIYIVKEKA</sequence>
<name>A0A0R2HBJ3_9FIRM</name>
<dbReference type="InterPro" id="IPR001173">
    <property type="entry name" value="Glyco_trans_2-like"/>
</dbReference>
<keyword evidence="4" id="KW-1185">Reference proteome</keyword>
<dbReference type="Proteomes" id="UP000051841">
    <property type="component" value="Unassembled WGS sequence"/>
</dbReference>
<evidence type="ECO:0000259" key="2">
    <source>
        <dbReference type="Pfam" id="PF00535"/>
    </source>
</evidence>
<dbReference type="SUPFAM" id="SSF53448">
    <property type="entry name" value="Nucleotide-diphospho-sugar transferases"/>
    <property type="match status" value="1"/>
</dbReference>
<dbReference type="GO" id="GO:0016740">
    <property type="term" value="F:transferase activity"/>
    <property type="evidence" value="ECO:0007669"/>
    <property type="project" value="UniProtKB-KW"/>
</dbReference>
<comment type="caution">
    <text evidence="3">The sequence shown here is derived from an EMBL/GenBank/DDBJ whole genome shotgun (WGS) entry which is preliminary data.</text>
</comment>
<protein>
    <submittedName>
        <fullName evidence="3">Glycosyl transferase 2 family protein</fullName>
    </submittedName>
</protein>
<keyword evidence="3" id="KW-0808">Transferase</keyword>
<gene>
    <name evidence="3" type="ORF">IV49_GL002106</name>
</gene>
<dbReference type="InterPro" id="IPR029044">
    <property type="entry name" value="Nucleotide-diphossugar_trans"/>
</dbReference>
<dbReference type="PATRIC" id="fig|1410657.5.peg.2176"/>
<dbReference type="PANTHER" id="PTHR48090">
    <property type="entry name" value="UNDECAPRENYL-PHOSPHATE 4-DEOXY-4-FORMAMIDO-L-ARABINOSE TRANSFERASE-RELATED"/>
    <property type="match status" value="1"/>
</dbReference>
<feature type="domain" description="Glycosyltransferase 2-like" evidence="2">
    <location>
        <begin position="5"/>
        <end position="168"/>
    </location>
</feature>
<reference evidence="3 4" key="1">
    <citation type="journal article" date="2015" name="Genome Announc.">
        <title>Expanding the biotechnology potential of lactobacilli through comparative genomics of 213 strains and associated genera.</title>
        <authorList>
            <person name="Sun Z."/>
            <person name="Harris H.M."/>
            <person name="McCann A."/>
            <person name="Guo C."/>
            <person name="Argimon S."/>
            <person name="Zhang W."/>
            <person name="Yang X."/>
            <person name="Jeffery I.B."/>
            <person name="Cooney J.C."/>
            <person name="Kagawa T.F."/>
            <person name="Liu W."/>
            <person name="Song Y."/>
            <person name="Salvetti E."/>
            <person name="Wrobel A."/>
            <person name="Rasinkangas P."/>
            <person name="Parkhill J."/>
            <person name="Rea M.C."/>
            <person name="O'Sullivan O."/>
            <person name="Ritari J."/>
            <person name="Douillard F.P."/>
            <person name="Paul Ross R."/>
            <person name="Yang R."/>
            <person name="Briner A.E."/>
            <person name="Felis G.E."/>
            <person name="de Vos W.M."/>
            <person name="Barrangou R."/>
            <person name="Klaenhammer T.R."/>
            <person name="Caufield P.W."/>
            <person name="Cui Y."/>
            <person name="Zhang H."/>
            <person name="O'Toole P.W."/>
        </authorList>
    </citation>
    <scope>NUCLEOTIDE SEQUENCE [LARGE SCALE GENOMIC DNA]</scope>
    <source>
        <strain evidence="3 4">DSM 20405</strain>
    </source>
</reference>
<dbReference type="InterPro" id="IPR050256">
    <property type="entry name" value="Glycosyltransferase_2"/>
</dbReference>
<feature type="transmembrane region" description="Helical" evidence="1">
    <location>
        <begin position="263"/>
        <end position="288"/>
    </location>
</feature>
<organism evidence="3 4">
    <name type="scientific">Kandleria vitulina DSM 20405</name>
    <dbReference type="NCBI Taxonomy" id="1410657"/>
    <lineage>
        <taxon>Bacteria</taxon>
        <taxon>Bacillati</taxon>
        <taxon>Bacillota</taxon>
        <taxon>Erysipelotrichia</taxon>
        <taxon>Erysipelotrichales</taxon>
        <taxon>Coprobacillaceae</taxon>
        <taxon>Kandleria</taxon>
    </lineage>
</organism>
<proteinExistence type="predicted"/>